<feature type="compositionally biased region" description="Low complexity" evidence="1">
    <location>
        <begin position="295"/>
        <end position="304"/>
    </location>
</feature>
<dbReference type="EMBL" id="JAWRVI010000027">
    <property type="protein sequence ID" value="KAK4088069.1"/>
    <property type="molecule type" value="Genomic_DNA"/>
</dbReference>
<feature type="region of interest" description="Disordered" evidence="1">
    <location>
        <begin position="38"/>
        <end position="71"/>
    </location>
</feature>
<sequence length="304" mass="32082">MCAYVGGWPPASRAGRSGKEVAEKRARGLAALVRDWMPTGESGWDDEPWSSTRGGRRSAAEAGAGWAGRRDEPRGWLRCGGEAAPSPVVPALAGRGPFKWALLVPCGRSSPPPDPLVGSRGSPSDPRARMVKRLKRGLARRERRPGAGPWYSTLLVQDRTYEFSTGVPACPNILHPLHARWAEDQAAGPFLLSGWRAAGAQMSTTSATAAAAAVVLVEPLPGRLLLIRTSPFCFPRKKRKKEKLKSTAQATKGTPLSGQSTSSSVRRRGVSSSSLASPSVPGARSSTLPPGPGSGSCSLLSRDC</sequence>
<evidence type="ECO:0000313" key="2">
    <source>
        <dbReference type="EMBL" id="KAK4088069.1"/>
    </source>
</evidence>
<accession>A0ABR0BVJ1</accession>
<evidence type="ECO:0000313" key="3">
    <source>
        <dbReference type="Proteomes" id="UP001287286"/>
    </source>
</evidence>
<dbReference type="Proteomes" id="UP001287286">
    <property type="component" value="Unassembled WGS sequence"/>
</dbReference>
<feature type="compositionally biased region" description="Low complexity" evidence="1">
    <location>
        <begin position="256"/>
        <end position="288"/>
    </location>
</feature>
<comment type="caution">
    <text evidence="2">The sequence shown here is derived from an EMBL/GenBank/DDBJ whole genome shotgun (WGS) entry which is preliminary data.</text>
</comment>
<feature type="region of interest" description="Disordered" evidence="1">
    <location>
        <begin position="238"/>
        <end position="304"/>
    </location>
</feature>
<reference evidence="2 3" key="1">
    <citation type="journal article" date="2024" name="Microbiol. Resour. Announc.">
        <title>Genome annotations for the ascomycete fungi Trichoderma harzianum, Trichoderma aggressivum, and Purpureocillium lilacinum.</title>
        <authorList>
            <person name="Beijen E.P.W."/>
            <person name="Ohm R.A."/>
        </authorList>
    </citation>
    <scope>NUCLEOTIDE SEQUENCE [LARGE SCALE GENOMIC DNA]</scope>
    <source>
        <strain evidence="2 3">CBS 150709</strain>
    </source>
</reference>
<keyword evidence="3" id="KW-1185">Reference proteome</keyword>
<proteinExistence type="predicted"/>
<organism evidence="2 3">
    <name type="scientific">Purpureocillium lilacinum</name>
    <name type="common">Paecilomyces lilacinus</name>
    <dbReference type="NCBI Taxonomy" id="33203"/>
    <lineage>
        <taxon>Eukaryota</taxon>
        <taxon>Fungi</taxon>
        <taxon>Dikarya</taxon>
        <taxon>Ascomycota</taxon>
        <taxon>Pezizomycotina</taxon>
        <taxon>Sordariomycetes</taxon>
        <taxon>Hypocreomycetidae</taxon>
        <taxon>Hypocreales</taxon>
        <taxon>Ophiocordycipitaceae</taxon>
        <taxon>Purpureocillium</taxon>
    </lineage>
</organism>
<evidence type="ECO:0000256" key="1">
    <source>
        <dbReference type="SAM" id="MobiDB-lite"/>
    </source>
</evidence>
<gene>
    <name evidence="2" type="ORF">Purlil1_7548</name>
</gene>
<protein>
    <submittedName>
        <fullName evidence="2">Uncharacterized protein</fullName>
    </submittedName>
</protein>
<name>A0ABR0BVJ1_PURLI</name>